<dbReference type="EMBL" id="JAFKCZ010000005">
    <property type="protein sequence ID" value="MBN7796437.1"/>
    <property type="molecule type" value="Genomic_DNA"/>
</dbReference>
<dbReference type="SUPFAM" id="SSF81442">
    <property type="entry name" value="Cytochrome c oxidase subunit I-like"/>
    <property type="match status" value="1"/>
</dbReference>
<name>A0A939DFA1_9GAMM</name>
<feature type="region of interest" description="Disordered" evidence="7">
    <location>
        <begin position="563"/>
        <end position="585"/>
    </location>
</feature>
<dbReference type="InterPro" id="IPR036927">
    <property type="entry name" value="Cyt_c_oxase-like_su1_sf"/>
</dbReference>
<dbReference type="GO" id="GO:0015990">
    <property type="term" value="P:electron transport coupled proton transport"/>
    <property type="evidence" value="ECO:0007669"/>
    <property type="project" value="TreeGrafter"/>
</dbReference>
<evidence type="ECO:0000313" key="11">
    <source>
        <dbReference type="Proteomes" id="UP000664303"/>
    </source>
</evidence>
<evidence type="ECO:0000256" key="6">
    <source>
        <dbReference type="RuleBase" id="RU000370"/>
    </source>
</evidence>
<evidence type="ECO:0000256" key="7">
    <source>
        <dbReference type="SAM" id="MobiDB-lite"/>
    </source>
</evidence>
<keyword evidence="6" id="KW-0479">Metal-binding</keyword>
<dbReference type="InterPro" id="IPR023615">
    <property type="entry name" value="Cyt_c_Oxase_su1_BS"/>
</dbReference>
<keyword evidence="6" id="KW-0249">Electron transport</keyword>
<dbReference type="RefSeq" id="WP_206559886.1">
    <property type="nucleotide sequence ID" value="NZ_JAFKCZ010000005.1"/>
</dbReference>
<feature type="transmembrane region" description="Helical" evidence="8">
    <location>
        <begin position="113"/>
        <end position="136"/>
    </location>
</feature>
<feature type="transmembrane region" description="Helical" evidence="8">
    <location>
        <begin position="36"/>
        <end position="58"/>
    </location>
</feature>
<keyword evidence="3 6" id="KW-0812">Transmembrane</keyword>
<dbReference type="InterPro" id="IPR000883">
    <property type="entry name" value="Cyt_C_Oxase_1"/>
</dbReference>
<gene>
    <name evidence="10" type="ORF">JYP50_07535</name>
</gene>
<keyword evidence="2 6" id="KW-0679">Respiratory chain</keyword>
<keyword evidence="6" id="KW-0349">Heme</keyword>
<dbReference type="PANTHER" id="PTHR10422:SF18">
    <property type="entry name" value="CYTOCHROME C OXIDASE SUBUNIT 1"/>
    <property type="match status" value="1"/>
</dbReference>
<dbReference type="PRINTS" id="PR01165">
    <property type="entry name" value="CYCOXIDASEI"/>
</dbReference>
<dbReference type="PROSITE" id="PS00077">
    <property type="entry name" value="COX1_CUB"/>
    <property type="match status" value="1"/>
</dbReference>
<feature type="domain" description="Cytochrome oxidase subunit I profile" evidence="9">
    <location>
        <begin position="19"/>
        <end position="550"/>
    </location>
</feature>
<dbReference type="PANTHER" id="PTHR10422">
    <property type="entry name" value="CYTOCHROME C OXIDASE SUBUNIT 1"/>
    <property type="match status" value="1"/>
</dbReference>
<evidence type="ECO:0000256" key="4">
    <source>
        <dbReference type="ARBA" id="ARBA00022989"/>
    </source>
</evidence>
<feature type="transmembrane region" description="Helical" evidence="8">
    <location>
        <begin position="330"/>
        <end position="354"/>
    </location>
</feature>
<dbReference type="AlphaFoldDB" id="A0A939DFA1"/>
<comment type="subcellular location">
    <subcellularLocation>
        <location evidence="1">Membrane</location>
        <topology evidence="1">Multi-pass membrane protein</topology>
    </subcellularLocation>
</comment>
<dbReference type="InterPro" id="IPR023616">
    <property type="entry name" value="Cyt_c_oxase-like_su1_dom"/>
</dbReference>
<feature type="transmembrane region" description="Helical" evidence="8">
    <location>
        <begin position="164"/>
        <end position="186"/>
    </location>
</feature>
<accession>A0A939DFA1</accession>
<comment type="similarity">
    <text evidence="6">Belongs to the heme-copper respiratory oxidase family.</text>
</comment>
<feature type="transmembrane region" description="Helical" evidence="8">
    <location>
        <begin position="274"/>
        <end position="291"/>
    </location>
</feature>
<feature type="transmembrane region" description="Helical" evidence="8">
    <location>
        <begin position="303"/>
        <end position="324"/>
    </location>
</feature>
<dbReference type="GO" id="GO:0009060">
    <property type="term" value="P:aerobic respiration"/>
    <property type="evidence" value="ECO:0007669"/>
    <property type="project" value="InterPro"/>
</dbReference>
<feature type="transmembrane region" description="Helical" evidence="8">
    <location>
        <begin position="78"/>
        <end position="101"/>
    </location>
</feature>
<protein>
    <submittedName>
        <fullName evidence="10">Cbb3-type cytochrome c oxidase subunit I</fullName>
    </submittedName>
</protein>
<dbReference type="GO" id="GO:0004129">
    <property type="term" value="F:cytochrome-c oxidase activity"/>
    <property type="evidence" value="ECO:0007669"/>
    <property type="project" value="InterPro"/>
</dbReference>
<keyword evidence="6" id="KW-0408">Iron</keyword>
<evidence type="ECO:0000313" key="10">
    <source>
        <dbReference type="EMBL" id="MBN7796437.1"/>
    </source>
</evidence>
<evidence type="ECO:0000259" key="9">
    <source>
        <dbReference type="PROSITE" id="PS50855"/>
    </source>
</evidence>
<evidence type="ECO:0000256" key="1">
    <source>
        <dbReference type="ARBA" id="ARBA00004141"/>
    </source>
</evidence>
<dbReference type="GO" id="GO:0022904">
    <property type="term" value="P:respiratory electron transport chain"/>
    <property type="evidence" value="ECO:0007669"/>
    <property type="project" value="TreeGrafter"/>
</dbReference>
<keyword evidence="5 8" id="KW-0472">Membrane</keyword>
<keyword evidence="6" id="KW-0813">Transport</keyword>
<dbReference type="Pfam" id="PF00115">
    <property type="entry name" value="COX1"/>
    <property type="match status" value="1"/>
</dbReference>
<evidence type="ECO:0000256" key="5">
    <source>
        <dbReference type="ARBA" id="ARBA00023136"/>
    </source>
</evidence>
<feature type="transmembrane region" description="Helical" evidence="8">
    <location>
        <begin position="444"/>
        <end position="466"/>
    </location>
</feature>
<keyword evidence="4 8" id="KW-1133">Transmembrane helix</keyword>
<dbReference type="GO" id="GO:0020037">
    <property type="term" value="F:heme binding"/>
    <property type="evidence" value="ECO:0007669"/>
    <property type="project" value="InterPro"/>
</dbReference>
<dbReference type="Proteomes" id="UP000664303">
    <property type="component" value="Unassembled WGS sequence"/>
</dbReference>
<keyword evidence="11" id="KW-1185">Reference proteome</keyword>
<organism evidence="10 11">
    <name type="scientific">Parahaliea mediterranea</name>
    <dbReference type="NCBI Taxonomy" id="651086"/>
    <lineage>
        <taxon>Bacteria</taxon>
        <taxon>Pseudomonadati</taxon>
        <taxon>Pseudomonadota</taxon>
        <taxon>Gammaproteobacteria</taxon>
        <taxon>Cellvibrionales</taxon>
        <taxon>Halieaceae</taxon>
        <taxon>Parahaliea</taxon>
    </lineage>
</organism>
<sequence length="585" mass="64915">MQHTALADQTLELHDPRSFVTKYIWSQDHKVIAIQYGLTAVFVGLVALALSALMRLQLGFPDTFDFITPGAYLQFVTMHGMIMVIYLLTALLLGGFGNYLIPLMVGARDMVFPYMNMLSFWVYLLSVLILLASFFVPGGPTGAGWTLYPPQAILEGTPGVDWGIVLMLVSLAVFIVAFTMGGLNYVTTVLQARTRGMTLMRMPLTIWGIFTATILGLLAFPALLVSAIMMLLDKLAGTSFFMPALVSLGESLEYTGGSPVLFQHLFWFFGHPEVYIVALPAFGMVSDVLACHARKNIFGYRMMVWAIVFIGALSFVVWAHHMYVSGMHPAFGFFFATTTLIIAVPTAIKVYNWVLTLWRGNIHLRVPMLFAIGFIFTFVHGGLTGLFLGNVTIDLPLSDTYFVVAHFHMVMGVSPIMVLFAAIYHWYPLMTGRMLNEGLGKAHFWLTFLGTYAIYLPMHYLGFLGVPRRYFAISGTEFIPESAMSLNASITVSALIVGASQLLFLVNVFWSLRHGERAPRNPWGATSLEWQTPDVPPHHGNWGPQLPAVYRWAYDYSVPGADQDFIPQNHPVSDDERSNAPGGPA</sequence>
<feature type="transmembrane region" description="Helical" evidence="8">
    <location>
        <begin position="206"/>
        <end position="232"/>
    </location>
</feature>
<evidence type="ECO:0000256" key="3">
    <source>
        <dbReference type="ARBA" id="ARBA00022692"/>
    </source>
</evidence>
<feature type="transmembrane region" description="Helical" evidence="8">
    <location>
        <begin position="366"/>
        <end position="389"/>
    </location>
</feature>
<dbReference type="GO" id="GO:0016020">
    <property type="term" value="C:membrane"/>
    <property type="evidence" value="ECO:0007669"/>
    <property type="project" value="UniProtKB-SubCell"/>
</dbReference>
<feature type="transmembrane region" description="Helical" evidence="8">
    <location>
        <begin position="486"/>
        <end position="510"/>
    </location>
</feature>
<reference evidence="10" key="1">
    <citation type="submission" date="2021-02" db="EMBL/GenBank/DDBJ databases">
        <title>PHA producing bacteria isolated from coastal sediment in Guangdong, Shenzhen.</title>
        <authorList>
            <person name="Zheng W."/>
            <person name="Yu S."/>
            <person name="Huang Y."/>
        </authorList>
    </citation>
    <scope>NUCLEOTIDE SEQUENCE</scope>
    <source>
        <strain evidence="10">TN14-10</strain>
    </source>
</reference>
<evidence type="ECO:0000256" key="8">
    <source>
        <dbReference type="SAM" id="Phobius"/>
    </source>
</evidence>
<dbReference type="PROSITE" id="PS50855">
    <property type="entry name" value="COX1"/>
    <property type="match status" value="1"/>
</dbReference>
<proteinExistence type="inferred from homology"/>
<evidence type="ECO:0000256" key="2">
    <source>
        <dbReference type="ARBA" id="ARBA00022660"/>
    </source>
</evidence>
<comment type="caution">
    <text evidence="10">The sequence shown here is derived from an EMBL/GenBank/DDBJ whole genome shotgun (WGS) entry which is preliminary data.</text>
</comment>
<dbReference type="Gene3D" id="1.20.210.10">
    <property type="entry name" value="Cytochrome c oxidase-like, subunit I domain"/>
    <property type="match status" value="1"/>
</dbReference>
<feature type="transmembrane region" description="Helical" evidence="8">
    <location>
        <begin position="401"/>
        <end position="424"/>
    </location>
</feature>